<dbReference type="InterPro" id="IPR011009">
    <property type="entry name" value="Kinase-like_dom_sf"/>
</dbReference>
<sequence length="616" mass="67090">MGACVSANAKEDFPSFHANYRVGAELGKGSFGSVFWAEDKMTCEVCSVKVQKGRETGEDNIKYEATLWKQLDHKNCVGLLGVFQEADVFFTVMELCHCSLWDRLVDAPKWSVSELIKDIKQMLTGISYMHNSRIVHRDIKPDNILYGGPDSKTLKIADFGLAHQFTGASRILVKTRGSAAYMAPEMLAGEGYTYSVDIWSFGVLCYMILLGQLPCGNSNMTSAEMKQAILEVEGEPRRLTRLSAQLKGEWEIVSTVKDGDDAHQAIIFGVVPGQPTELHHARMLAKALVAQRIAALDFVRDLLQRDVQKRYNVNQALRSKMLCNIADPLMTDNLASSLKTLMIVNRKPVQRRKKDDAAEEQRKAEAKAREQLKLSPVEGGHLSPLPEILKAQAPERLFPLALKPPPGQPAEVPSSVANSKSNDVRAVQVAAPFCNNNNIHNNHNDNGHGNRVGGPKLVQRLQDFPHNPVTKQEIKSAESASFSASLQRDDSGSAPRSTFHMITSGASANVSSRISSLLGSLNLDHSASGIVSLDLSAFARAGMNMSSVQSLRGAESLPAASNDNNNINNSRNNNNKEAICTAQAPPAPMTGDAVQIVPPALPPEPLLPSQMPDSDI</sequence>
<feature type="region of interest" description="Disordered" evidence="1">
    <location>
        <begin position="349"/>
        <end position="379"/>
    </location>
</feature>
<accession>A0A813IWH4</accession>
<dbReference type="PANTHER" id="PTHR24347">
    <property type="entry name" value="SERINE/THREONINE-PROTEIN KINASE"/>
    <property type="match status" value="1"/>
</dbReference>
<name>A0A813IWH4_POLGL</name>
<organism evidence="3 4">
    <name type="scientific">Polarella glacialis</name>
    <name type="common">Dinoflagellate</name>
    <dbReference type="NCBI Taxonomy" id="89957"/>
    <lineage>
        <taxon>Eukaryota</taxon>
        <taxon>Sar</taxon>
        <taxon>Alveolata</taxon>
        <taxon>Dinophyceae</taxon>
        <taxon>Suessiales</taxon>
        <taxon>Suessiaceae</taxon>
        <taxon>Polarella</taxon>
    </lineage>
</organism>
<dbReference type="SUPFAM" id="SSF56112">
    <property type="entry name" value="Protein kinase-like (PK-like)"/>
    <property type="match status" value="1"/>
</dbReference>
<evidence type="ECO:0000256" key="1">
    <source>
        <dbReference type="SAM" id="MobiDB-lite"/>
    </source>
</evidence>
<proteinExistence type="predicted"/>
<feature type="domain" description="Protein kinase" evidence="2">
    <location>
        <begin position="20"/>
        <end position="330"/>
    </location>
</feature>
<protein>
    <recommendedName>
        <fullName evidence="2">Protein kinase domain-containing protein</fullName>
    </recommendedName>
</protein>
<comment type="caution">
    <text evidence="3">The sequence shown here is derived from an EMBL/GenBank/DDBJ whole genome shotgun (WGS) entry which is preliminary data.</text>
</comment>
<dbReference type="AlphaFoldDB" id="A0A813IWH4"/>
<dbReference type="GO" id="GO:0005524">
    <property type="term" value="F:ATP binding"/>
    <property type="evidence" value="ECO:0007669"/>
    <property type="project" value="InterPro"/>
</dbReference>
<evidence type="ECO:0000313" key="3">
    <source>
        <dbReference type="EMBL" id="CAE8657843.1"/>
    </source>
</evidence>
<evidence type="ECO:0000259" key="2">
    <source>
        <dbReference type="PROSITE" id="PS50011"/>
    </source>
</evidence>
<dbReference type="SMART" id="SM00220">
    <property type="entry name" value="S_TKc"/>
    <property type="match status" value="1"/>
</dbReference>
<dbReference type="EMBL" id="CAJNNW010015550">
    <property type="protein sequence ID" value="CAE8657843.1"/>
    <property type="molecule type" value="Genomic_DNA"/>
</dbReference>
<feature type="compositionally biased region" description="Basic and acidic residues" evidence="1">
    <location>
        <begin position="353"/>
        <end position="372"/>
    </location>
</feature>
<dbReference type="GO" id="GO:0004672">
    <property type="term" value="F:protein kinase activity"/>
    <property type="evidence" value="ECO:0007669"/>
    <property type="project" value="InterPro"/>
</dbReference>
<gene>
    <name evidence="3" type="ORF">PGLA2088_LOCUS13083</name>
</gene>
<dbReference type="Proteomes" id="UP000626109">
    <property type="component" value="Unassembled WGS sequence"/>
</dbReference>
<dbReference type="Gene3D" id="3.30.200.20">
    <property type="entry name" value="Phosphorylase Kinase, domain 1"/>
    <property type="match status" value="1"/>
</dbReference>
<dbReference type="Gene3D" id="1.10.510.10">
    <property type="entry name" value="Transferase(Phosphotransferase) domain 1"/>
    <property type="match status" value="1"/>
</dbReference>
<dbReference type="InterPro" id="IPR008271">
    <property type="entry name" value="Ser/Thr_kinase_AS"/>
</dbReference>
<dbReference type="Pfam" id="PF00069">
    <property type="entry name" value="Pkinase"/>
    <property type="match status" value="1"/>
</dbReference>
<reference evidence="3" key="1">
    <citation type="submission" date="2021-02" db="EMBL/GenBank/DDBJ databases">
        <authorList>
            <person name="Dougan E. K."/>
            <person name="Rhodes N."/>
            <person name="Thang M."/>
            <person name="Chan C."/>
        </authorList>
    </citation>
    <scope>NUCLEOTIDE SEQUENCE</scope>
</reference>
<evidence type="ECO:0000313" key="4">
    <source>
        <dbReference type="Proteomes" id="UP000626109"/>
    </source>
</evidence>
<dbReference type="PROSITE" id="PS50011">
    <property type="entry name" value="PROTEIN_KINASE_DOM"/>
    <property type="match status" value="1"/>
</dbReference>
<feature type="region of interest" description="Disordered" evidence="1">
    <location>
        <begin position="472"/>
        <end position="496"/>
    </location>
</feature>
<dbReference type="PROSITE" id="PS00108">
    <property type="entry name" value="PROTEIN_KINASE_ST"/>
    <property type="match status" value="1"/>
</dbReference>
<dbReference type="InterPro" id="IPR000719">
    <property type="entry name" value="Prot_kinase_dom"/>
</dbReference>
<feature type="region of interest" description="Disordered" evidence="1">
    <location>
        <begin position="584"/>
        <end position="616"/>
    </location>
</feature>